<feature type="compositionally biased region" description="Basic residues" evidence="2">
    <location>
        <begin position="516"/>
        <end position="525"/>
    </location>
</feature>
<accession>A0A6P8HZP2</accession>
<dbReference type="Proteomes" id="UP000515163">
    <property type="component" value="Unplaced"/>
</dbReference>
<feature type="compositionally biased region" description="Polar residues" evidence="2">
    <location>
        <begin position="813"/>
        <end position="824"/>
    </location>
</feature>
<evidence type="ECO:0000256" key="2">
    <source>
        <dbReference type="SAM" id="MobiDB-lite"/>
    </source>
</evidence>
<feature type="compositionally biased region" description="Basic residues" evidence="2">
    <location>
        <begin position="609"/>
        <end position="618"/>
    </location>
</feature>
<dbReference type="SUPFAM" id="SSF47923">
    <property type="entry name" value="Ypt/Rab-GAP domain of gyp1p"/>
    <property type="match status" value="2"/>
</dbReference>
<feature type="compositionally biased region" description="Basic and acidic residues" evidence="2">
    <location>
        <begin position="803"/>
        <end position="812"/>
    </location>
</feature>
<dbReference type="GO" id="GO:0005737">
    <property type="term" value="C:cytoplasm"/>
    <property type="evidence" value="ECO:0007669"/>
    <property type="project" value="UniProtKB-ARBA"/>
</dbReference>
<protein>
    <submittedName>
        <fullName evidence="5">TBC1 domain family member 5-like isoform X1</fullName>
    </submittedName>
</protein>
<feature type="region of interest" description="Disordered" evidence="2">
    <location>
        <begin position="1"/>
        <end position="61"/>
    </location>
</feature>
<dbReference type="KEGG" id="aten:116296914"/>
<evidence type="ECO:0000259" key="3">
    <source>
        <dbReference type="PROSITE" id="PS50086"/>
    </source>
</evidence>
<feature type="region of interest" description="Disordered" evidence="2">
    <location>
        <begin position="1000"/>
        <end position="1025"/>
    </location>
</feature>
<keyword evidence="1" id="KW-0343">GTPase activation</keyword>
<feature type="domain" description="Rab-GAP TBC" evidence="3">
    <location>
        <begin position="142"/>
        <end position="421"/>
    </location>
</feature>
<dbReference type="InParanoid" id="A0A6P8HZP2"/>
<name>A0A6P8HZP2_ACTTE</name>
<feature type="region of interest" description="Disordered" evidence="2">
    <location>
        <begin position="803"/>
        <end position="824"/>
    </location>
</feature>
<gene>
    <name evidence="5" type="primary">LOC116296914</name>
</gene>
<dbReference type="FunFam" id="1.10.472.80:FF:000038">
    <property type="entry name" value="TBC1 domain family member 5"/>
    <property type="match status" value="1"/>
</dbReference>
<feature type="compositionally biased region" description="Basic and acidic residues" evidence="2">
    <location>
        <begin position="31"/>
        <end position="42"/>
    </location>
</feature>
<dbReference type="Gene3D" id="1.10.8.270">
    <property type="entry name" value="putative rabgap domain of human tbc1 domain family member 14 like domains"/>
    <property type="match status" value="1"/>
</dbReference>
<evidence type="ECO:0000313" key="4">
    <source>
        <dbReference type="Proteomes" id="UP000515163"/>
    </source>
</evidence>
<dbReference type="OrthoDB" id="27140at2759"/>
<dbReference type="Gene3D" id="1.10.472.80">
    <property type="entry name" value="Ypt/Rab-GAP domain of gyp1p, domain 3"/>
    <property type="match status" value="1"/>
</dbReference>
<dbReference type="PANTHER" id="PTHR22957:SF337">
    <property type="entry name" value="TBC1 DOMAIN FAMILY MEMBER 5"/>
    <property type="match status" value="1"/>
</dbReference>
<feature type="region of interest" description="Disordered" evidence="2">
    <location>
        <begin position="540"/>
        <end position="628"/>
    </location>
</feature>
<dbReference type="InterPro" id="IPR035969">
    <property type="entry name" value="Rab-GAP_TBC_sf"/>
</dbReference>
<dbReference type="InterPro" id="IPR000195">
    <property type="entry name" value="Rab-GAP-TBC_dom"/>
</dbReference>
<feature type="compositionally biased region" description="Polar residues" evidence="2">
    <location>
        <begin position="1000"/>
        <end position="1009"/>
    </location>
</feature>
<dbReference type="GeneID" id="116296914"/>
<dbReference type="GO" id="GO:0005096">
    <property type="term" value="F:GTPase activator activity"/>
    <property type="evidence" value="ECO:0007669"/>
    <property type="project" value="UniProtKB-KW"/>
</dbReference>
<dbReference type="FunFam" id="1.10.8.270:FF:000011">
    <property type="entry name" value="TBC1 domain family member 5"/>
    <property type="match status" value="1"/>
</dbReference>
<dbReference type="FunCoup" id="A0A6P8HZP2">
    <property type="interactions" value="2528"/>
</dbReference>
<dbReference type="RefSeq" id="XP_031560888.1">
    <property type="nucleotide sequence ID" value="XM_031705028.1"/>
</dbReference>
<sequence>MESKEAAQGNSNNISTEDILKSLETFGNRSKSPEENRSKASNRDSGVSESCSSYFSDPLSTTSDAQSVLSDNERLSFASDTFSVVSDPLGVYASSDEGDNDIHYFSTEPWDERQSLEKEWNLLFSSKNFLQELRDHALNGKLKLSKYRSVAWKLFLDCLPEDQGEWITKTKQLRHEYSILKQKSLIDPSKSNDDDESLHILHPLSLEEESPWKQYFEDNELKAVINQDLDRLCPEMDFFHSPTIKEMMLDLLFCYAKKNESLGYKQGMHELLAPIIYVLDNDSKTHKYMEGDSFREIARCLVDPAFIEHDAFSMFSQLMEVTEAWYQQHKPIETSTNNKFIGQQAEPFTDPLASPPTAIVKKLNKIQDHLLRKYDPDLWIHMKELNIVPQVYGLRWIRLLFSREFPFEDVLVIWDALFAEGSHLDLVDYIYIVMLQTIRNQLMAGNYVTCMGLLMKFPRAYSEVYVYVKKALNLRGSKKSRPSSRGSPRTISPVPTIKESQRNISERGSFVTGKQNQKRTSHRRPQTTFSVLTKRYTPFMDSGRHRSIPNKGDQIESQPKTTELVPKSPSTPWTDILPPTTRDRTDSASSVGLNSARSMKSLGSDLKTKLTRPRSRSRHSVEELEKDHQRLQVQVSQLNNDVERMQGLYLYCGRKLDSYIGLIQEEITKEDEADRDVVYLSLAGLKQVRDLLKGTLSYRGTTAETEKDFVDIDNGIATRLQISSPNIRPDPTSDHGTPVPSLANFNHYENTNDKEPALLTSKSIDSNGDTNFIDSQNELQSENIMDNIALDSRGTCRGKVQCEEETPSKPDDTSNINVSRNQNDNGVKEISVLEESAKAGLLQTTEDHYGNETVAGSQKDVKGNVLEKSKVLSLDSYIKEHFDGDAQWKDPINIAAVPCAIGPKASASEDTIHALRPCTDDPLFLAEQNNGNFNFKKEKQHAAVQRKLDGDAREGSIDLMKGSRKANLKVEEGTANNMASDNSLLSTPDEPLDGFVFVNQDGTARSNHGSPVHPLENDEDSDRFI</sequence>
<feature type="region of interest" description="Disordered" evidence="2">
    <location>
        <begin position="477"/>
        <end position="527"/>
    </location>
</feature>
<feature type="region of interest" description="Disordered" evidence="2">
    <location>
        <begin position="723"/>
        <end position="743"/>
    </location>
</feature>
<dbReference type="PROSITE" id="PS50086">
    <property type="entry name" value="TBC_RABGAP"/>
    <property type="match status" value="1"/>
</dbReference>
<organism evidence="4 5">
    <name type="scientific">Actinia tenebrosa</name>
    <name type="common">Australian red waratah sea anemone</name>
    <dbReference type="NCBI Taxonomy" id="6105"/>
    <lineage>
        <taxon>Eukaryota</taxon>
        <taxon>Metazoa</taxon>
        <taxon>Cnidaria</taxon>
        <taxon>Anthozoa</taxon>
        <taxon>Hexacorallia</taxon>
        <taxon>Actiniaria</taxon>
        <taxon>Actiniidae</taxon>
        <taxon>Actinia</taxon>
    </lineage>
</organism>
<feature type="compositionally biased region" description="Polar residues" evidence="2">
    <location>
        <begin position="587"/>
        <end position="598"/>
    </location>
</feature>
<dbReference type="AlphaFoldDB" id="A0A6P8HZP2"/>
<feature type="compositionally biased region" description="Basic and acidic residues" evidence="2">
    <location>
        <begin position="619"/>
        <end position="628"/>
    </location>
</feature>
<keyword evidence="4" id="KW-1185">Reference proteome</keyword>
<evidence type="ECO:0000313" key="5">
    <source>
        <dbReference type="RefSeq" id="XP_031560888.1"/>
    </source>
</evidence>
<dbReference type="SMART" id="SM00164">
    <property type="entry name" value="TBC"/>
    <property type="match status" value="1"/>
</dbReference>
<proteinExistence type="predicted"/>
<feature type="compositionally biased region" description="Polar residues" evidence="2">
    <location>
        <begin position="43"/>
        <end position="61"/>
    </location>
</feature>
<evidence type="ECO:0000256" key="1">
    <source>
        <dbReference type="ARBA" id="ARBA00022468"/>
    </source>
</evidence>
<dbReference type="PANTHER" id="PTHR22957">
    <property type="entry name" value="TBC1 DOMAIN FAMILY MEMBER GTPASE-ACTIVATING PROTEIN"/>
    <property type="match status" value="1"/>
</dbReference>
<dbReference type="Pfam" id="PF00566">
    <property type="entry name" value="RabGAP-TBC"/>
    <property type="match status" value="2"/>
</dbReference>
<reference evidence="5" key="1">
    <citation type="submission" date="2025-08" db="UniProtKB">
        <authorList>
            <consortium name="RefSeq"/>
        </authorList>
    </citation>
    <scope>IDENTIFICATION</scope>
    <source>
        <tissue evidence="5">Tentacle</tissue>
    </source>
</reference>